<dbReference type="EMBL" id="CAADFX010000017">
    <property type="protein sequence ID" value="VFK53021.1"/>
    <property type="molecule type" value="Genomic_DNA"/>
</dbReference>
<sequence>MQHNKKLRNMVLGGIAILSLIALGPREVLAGNRALFQLDGMDYMESELPSGSQLDLYEIENEYYQKLDAFFDDVLFDLYLEEESKRLGKSKEEIKMERLSVPEPDQASVRAFYDNSDATDKPPYESVQGKILRYLREVEIQKKWSALLTDYREKNNFELLLPRAIPPLVKIDTEGFPFKGDPQANITMVEFADYQCGHCKTAANAMERTLEHFPGKLKVVYMDYPINRSGISRLVAQGAVCADEQGKFWPYHDLAYQRQDTLSKSSPIGLAKDVGLDLREFTHCFQSQEAAEKVARSKAEAKRLHLSGTPVIFVNGKRILLHHHMEEDLRQAVEKELAHLAK</sequence>
<dbReference type="PANTHER" id="PTHR13887:SF14">
    <property type="entry name" value="DISULFIDE BOND FORMATION PROTEIN D"/>
    <property type="match status" value="1"/>
</dbReference>
<dbReference type="GO" id="GO:0016491">
    <property type="term" value="F:oxidoreductase activity"/>
    <property type="evidence" value="ECO:0007669"/>
    <property type="project" value="UniProtKB-KW"/>
</dbReference>
<keyword evidence="4" id="KW-1015">Disulfide bond</keyword>
<protein>
    <submittedName>
        <fullName evidence="7">Thioredoxin</fullName>
    </submittedName>
</protein>
<evidence type="ECO:0000256" key="5">
    <source>
        <dbReference type="ARBA" id="ARBA00023284"/>
    </source>
</evidence>
<dbReference type="InterPro" id="IPR036249">
    <property type="entry name" value="Thioredoxin-like_sf"/>
</dbReference>
<accession>A0A450ZGZ5</accession>
<evidence type="ECO:0000259" key="6">
    <source>
        <dbReference type="PROSITE" id="PS51352"/>
    </source>
</evidence>
<keyword evidence="3" id="KW-0560">Oxidoreductase</keyword>
<dbReference type="InterPro" id="IPR013766">
    <property type="entry name" value="Thioredoxin_domain"/>
</dbReference>
<evidence type="ECO:0000256" key="1">
    <source>
        <dbReference type="ARBA" id="ARBA00005791"/>
    </source>
</evidence>
<comment type="similarity">
    <text evidence="1">Belongs to the thioredoxin family. DsbA subfamily.</text>
</comment>
<organism evidence="7">
    <name type="scientific">Candidatus Kentrum sp. TUN</name>
    <dbReference type="NCBI Taxonomy" id="2126343"/>
    <lineage>
        <taxon>Bacteria</taxon>
        <taxon>Pseudomonadati</taxon>
        <taxon>Pseudomonadota</taxon>
        <taxon>Gammaproteobacteria</taxon>
        <taxon>Candidatus Kentrum</taxon>
    </lineage>
</organism>
<dbReference type="Pfam" id="PF13462">
    <property type="entry name" value="Thioredoxin_4"/>
    <property type="match status" value="1"/>
</dbReference>
<evidence type="ECO:0000256" key="3">
    <source>
        <dbReference type="ARBA" id="ARBA00023002"/>
    </source>
</evidence>
<evidence type="ECO:0000313" key="7">
    <source>
        <dbReference type="EMBL" id="VFK53021.1"/>
    </source>
</evidence>
<dbReference type="PROSITE" id="PS51352">
    <property type="entry name" value="THIOREDOXIN_2"/>
    <property type="match status" value="1"/>
</dbReference>
<evidence type="ECO:0000256" key="4">
    <source>
        <dbReference type="ARBA" id="ARBA00023157"/>
    </source>
</evidence>
<name>A0A450ZGZ5_9GAMM</name>
<reference evidence="7" key="1">
    <citation type="submission" date="2019-02" db="EMBL/GenBank/DDBJ databases">
        <authorList>
            <person name="Gruber-Vodicka R. H."/>
            <person name="Seah K. B. B."/>
        </authorList>
    </citation>
    <scope>NUCLEOTIDE SEQUENCE</scope>
    <source>
        <strain evidence="7">BECK_BY1</strain>
    </source>
</reference>
<keyword evidence="2" id="KW-0732">Signal</keyword>
<dbReference type="SUPFAM" id="SSF52833">
    <property type="entry name" value="Thioredoxin-like"/>
    <property type="match status" value="1"/>
</dbReference>
<feature type="domain" description="Thioredoxin" evidence="6">
    <location>
        <begin position="159"/>
        <end position="338"/>
    </location>
</feature>
<dbReference type="PANTHER" id="PTHR13887">
    <property type="entry name" value="GLUTATHIONE S-TRANSFERASE KAPPA"/>
    <property type="match status" value="1"/>
</dbReference>
<dbReference type="Gene3D" id="3.40.30.10">
    <property type="entry name" value="Glutaredoxin"/>
    <property type="match status" value="1"/>
</dbReference>
<gene>
    <name evidence="7" type="ORF">BECKTUN1418D_GA0071000_101728</name>
</gene>
<dbReference type="AlphaFoldDB" id="A0A450ZGZ5"/>
<keyword evidence="5" id="KW-0676">Redox-active center</keyword>
<dbReference type="InterPro" id="IPR012336">
    <property type="entry name" value="Thioredoxin-like_fold"/>
</dbReference>
<proteinExistence type="inferred from homology"/>
<evidence type="ECO:0000256" key="2">
    <source>
        <dbReference type="ARBA" id="ARBA00022729"/>
    </source>
</evidence>